<dbReference type="AlphaFoldDB" id="A0A5N0EJK7"/>
<dbReference type="PANTHER" id="PTHR30336">
    <property type="entry name" value="INNER MEMBRANE PROTEIN, PROBABLE PERMEASE"/>
    <property type="match status" value="1"/>
</dbReference>
<dbReference type="InterPro" id="IPR003848">
    <property type="entry name" value="DUF218"/>
</dbReference>
<dbReference type="InterPro" id="IPR014729">
    <property type="entry name" value="Rossmann-like_a/b/a_fold"/>
</dbReference>
<dbReference type="CDD" id="cd06259">
    <property type="entry name" value="YdcF-like"/>
    <property type="match status" value="1"/>
</dbReference>
<gene>
    <name evidence="2" type="ORF">F3087_09540</name>
</gene>
<dbReference type="Gene3D" id="3.40.50.620">
    <property type="entry name" value="HUPs"/>
    <property type="match status" value="1"/>
</dbReference>
<evidence type="ECO:0000313" key="2">
    <source>
        <dbReference type="EMBL" id="KAA8889193.1"/>
    </source>
</evidence>
<dbReference type="Proteomes" id="UP000323876">
    <property type="component" value="Unassembled WGS sequence"/>
</dbReference>
<dbReference type="PANTHER" id="PTHR30336:SF4">
    <property type="entry name" value="ENVELOPE BIOGENESIS FACTOR ELYC"/>
    <property type="match status" value="1"/>
</dbReference>
<name>A0A5N0EJK7_9NOCA</name>
<dbReference type="Pfam" id="PF02698">
    <property type="entry name" value="DUF218"/>
    <property type="match status" value="1"/>
</dbReference>
<evidence type="ECO:0000259" key="1">
    <source>
        <dbReference type="Pfam" id="PF02698"/>
    </source>
</evidence>
<dbReference type="EMBL" id="VXLC01000003">
    <property type="protein sequence ID" value="KAA8889193.1"/>
    <property type="molecule type" value="Genomic_DNA"/>
</dbReference>
<dbReference type="InterPro" id="IPR051599">
    <property type="entry name" value="Cell_Envelope_Assoc"/>
</dbReference>
<dbReference type="OrthoDB" id="3289889at2"/>
<dbReference type="GO" id="GO:0005886">
    <property type="term" value="C:plasma membrane"/>
    <property type="evidence" value="ECO:0007669"/>
    <property type="project" value="TreeGrafter"/>
</dbReference>
<organism evidence="2 3">
    <name type="scientific">Nocardia colli</name>
    <dbReference type="NCBI Taxonomy" id="2545717"/>
    <lineage>
        <taxon>Bacteria</taxon>
        <taxon>Bacillati</taxon>
        <taxon>Actinomycetota</taxon>
        <taxon>Actinomycetes</taxon>
        <taxon>Mycobacteriales</taxon>
        <taxon>Nocardiaceae</taxon>
        <taxon>Nocardia</taxon>
    </lineage>
</organism>
<evidence type="ECO:0000313" key="3">
    <source>
        <dbReference type="Proteomes" id="UP000323876"/>
    </source>
</evidence>
<accession>A0A5N0EJK7</accession>
<protein>
    <submittedName>
        <fullName evidence="2">YdcF family protein</fullName>
    </submittedName>
</protein>
<keyword evidence="3" id="KW-1185">Reference proteome</keyword>
<dbReference type="GO" id="GO:0000270">
    <property type="term" value="P:peptidoglycan metabolic process"/>
    <property type="evidence" value="ECO:0007669"/>
    <property type="project" value="TreeGrafter"/>
</dbReference>
<feature type="domain" description="DUF218" evidence="1">
    <location>
        <begin position="125"/>
        <end position="243"/>
    </location>
</feature>
<sequence length="254" mass="26262">MPIARGELSGRCLGSGGRPSGNLACRILWQPKQQATQGHSVTGATPIPSAHFPRRRLSQLAPDLPDQIRVKGLNAMSHNKNHNIRRTASGIARRSALTAGMAACLVGATLAVGIQAANAGPSTPIVVLGAGVTDQGGPGNVNRLQAGLGRIQASAAPVIVSGGRTNAKLNVTEARAMRNWLQAHGVDGRRIIEEPTAGNTARNAGETARILRDSRWAPEVVLVTSGCHMGRAVTEFAAAGVRVVEKVNAPGGPC</sequence>
<dbReference type="GO" id="GO:0043164">
    <property type="term" value="P:Gram-negative-bacterium-type cell wall biogenesis"/>
    <property type="evidence" value="ECO:0007669"/>
    <property type="project" value="TreeGrafter"/>
</dbReference>
<reference evidence="2 3" key="1">
    <citation type="submission" date="2019-09" db="EMBL/GenBank/DDBJ databases">
        <authorList>
            <person name="Wang X."/>
        </authorList>
    </citation>
    <scope>NUCLEOTIDE SEQUENCE [LARGE SCALE GENOMIC DNA]</scope>
    <source>
        <strain evidence="2 3">CICC 11023</strain>
    </source>
</reference>
<dbReference type="RefSeq" id="WP_150401467.1">
    <property type="nucleotide sequence ID" value="NZ_VXLC01000003.1"/>
</dbReference>
<comment type="caution">
    <text evidence="2">The sequence shown here is derived from an EMBL/GenBank/DDBJ whole genome shotgun (WGS) entry which is preliminary data.</text>
</comment>
<proteinExistence type="predicted"/>